<keyword evidence="5" id="KW-0031">Aminopeptidase</keyword>
<keyword evidence="5" id="KW-0645">Protease</keyword>
<dbReference type="InterPro" id="IPR029058">
    <property type="entry name" value="AB_hydrolase_fold"/>
</dbReference>
<organism evidence="5 6">
    <name type="scientific">Dillenia turbinata</name>
    <dbReference type="NCBI Taxonomy" id="194707"/>
    <lineage>
        <taxon>Eukaryota</taxon>
        <taxon>Viridiplantae</taxon>
        <taxon>Streptophyta</taxon>
        <taxon>Embryophyta</taxon>
        <taxon>Tracheophyta</taxon>
        <taxon>Spermatophyta</taxon>
        <taxon>Magnoliopsida</taxon>
        <taxon>eudicotyledons</taxon>
        <taxon>Gunneridae</taxon>
        <taxon>Pentapetalae</taxon>
        <taxon>Dilleniales</taxon>
        <taxon>Dilleniaceae</taxon>
        <taxon>Dillenia</taxon>
    </lineage>
</organism>
<dbReference type="InterPro" id="IPR000073">
    <property type="entry name" value="AB_hydrolase_1"/>
</dbReference>
<dbReference type="GO" id="GO:0047372">
    <property type="term" value="F:monoacylglycerol lipase activity"/>
    <property type="evidence" value="ECO:0007669"/>
    <property type="project" value="TreeGrafter"/>
</dbReference>
<dbReference type="InterPro" id="IPR050960">
    <property type="entry name" value="AB_hydrolase_4_sf"/>
</dbReference>
<feature type="transmembrane region" description="Helical" evidence="3">
    <location>
        <begin position="120"/>
        <end position="139"/>
    </location>
</feature>
<keyword evidence="3" id="KW-1133">Transmembrane helix</keyword>
<reference evidence="5 6" key="1">
    <citation type="submission" date="2023-12" db="EMBL/GenBank/DDBJ databases">
        <title>A high-quality genome assembly for Dillenia turbinata (Dilleniales).</title>
        <authorList>
            <person name="Chanderbali A."/>
        </authorList>
    </citation>
    <scope>NUCLEOTIDE SEQUENCE [LARGE SCALE GENOMIC DNA]</scope>
    <source>
        <strain evidence="5">LSX21</strain>
        <tissue evidence="5">Leaf</tissue>
    </source>
</reference>
<dbReference type="PANTHER" id="PTHR10794">
    <property type="entry name" value="ABHYDROLASE DOMAIN-CONTAINING PROTEIN"/>
    <property type="match status" value="1"/>
</dbReference>
<keyword evidence="3" id="KW-0472">Membrane</keyword>
<dbReference type="PANTHER" id="PTHR10794:SF63">
    <property type="entry name" value="ALPHA_BETA HYDROLASE 1, ISOFORM A"/>
    <property type="match status" value="1"/>
</dbReference>
<dbReference type="FunFam" id="3.40.50.1820:FF:000071">
    <property type="entry name" value="Embryogenesis-associated protein EMB8"/>
    <property type="match status" value="1"/>
</dbReference>
<dbReference type="EMBL" id="JBAMMX010000005">
    <property type="protein sequence ID" value="KAK6939786.1"/>
    <property type="molecule type" value="Genomic_DNA"/>
</dbReference>
<feature type="domain" description="AB hydrolase-1" evidence="4">
    <location>
        <begin position="152"/>
        <end position="392"/>
    </location>
</feature>
<name>A0AAN8W135_9MAGN</name>
<dbReference type="Pfam" id="PF00561">
    <property type="entry name" value="Abhydrolase_1"/>
    <property type="match status" value="1"/>
</dbReference>
<feature type="compositionally biased region" description="Polar residues" evidence="2">
    <location>
        <begin position="492"/>
        <end position="508"/>
    </location>
</feature>
<sequence length="565" mass="63838">MDVVVVDSSSMDAYTLLFKAVSLIPFSHYLLGFLIAFLFFLYNFLEFHILQDILTGFRGQPVNLVFNSAAHIYHGVASKCRLLQGRYLVTPWLASPHIQTAFLHFFGRPPPVTYRRYTDFTFLFLTYVINWIVVSRGAFHGYTGISKDDTTPIVVVIPGLTSDSASAYIKHLAFKIAKHGWHVVVSNHRGLGGVSITSDCFYNAGWTEDVREVINYLHREYMAPLFVVGTSIGANILVKYLGEDRDNTPVAGAAAVCSPWDLLIGDRFICRKLLQKLYDRALTVGLQGYAQLHQPRYSRLANWEDIEKSRSIRDFDNHATRLVGKFETVDTYYRQCSSASYVGLVSVPLLCISALDDPVCTREAIPWDECRTNKNVILVTTQHGGHLGYFQGITASTMWWVRAVDEFLHVLYSSPYMHRKKKVQVCYPLSQASLIDQGPFLNVAEDGMVAAVSNEETAKVSSDDTSLVQENDRTDKMRPILKQNKHVEESNPLPSMNGAQTSKQANSNEDIKPPKVSVIRRFLDQPLSNKSMWLLTYIAITTWPLVGSALLYFYNKKRKTLTAKR</sequence>
<gene>
    <name evidence="5" type="ORF">RJ641_029317</name>
</gene>
<comment type="caution">
    <text evidence="5">The sequence shown here is derived from an EMBL/GenBank/DDBJ whole genome shotgun (WGS) entry which is preliminary data.</text>
</comment>
<keyword evidence="5" id="KW-0378">Hydrolase</keyword>
<feature type="region of interest" description="Disordered" evidence="2">
    <location>
        <begin position="483"/>
        <end position="511"/>
    </location>
</feature>
<protein>
    <submittedName>
        <fullName evidence="5">Serine aminopeptidase, S33</fullName>
    </submittedName>
</protein>
<feature type="transmembrane region" description="Helical" evidence="3">
    <location>
        <begin position="26"/>
        <end position="45"/>
    </location>
</feature>
<feature type="transmembrane region" description="Helical" evidence="3">
    <location>
        <begin position="532"/>
        <end position="555"/>
    </location>
</feature>
<evidence type="ECO:0000256" key="2">
    <source>
        <dbReference type="SAM" id="MobiDB-lite"/>
    </source>
</evidence>
<dbReference type="Proteomes" id="UP001370490">
    <property type="component" value="Unassembled WGS sequence"/>
</dbReference>
<dbReference type="SUPFAM" id="SSF53474">
    <property type="entry name" value="alpha/beta-Hydrolases"/>
    <property type="match status" value="1"/>
</dbReference>
<accession>A0AAN8W135</accession>
<proteinExistence type="inferred from homology"/>
<dbReference type="Gene3D" id="3.40.50.1820">
    <property type="entry name" value="alpha/beta hydrolase"/>
    <property type="match status" value="1"/>
</dbReference>
<evidence type="ECO:0000313" key="6">
    <source>
        <dbReference type="Proteomes" id="UP001370490"/>
    </source>
</evidence>
<evidence type="ECO:0000256" key="1">
    <source>
        <dbReference type="ARBA" id="ARBA00010884"/>
    </source>
</evidence>
<keyword evidence="3" id="KW-0812">Transmembrane</keyword>
<evidence type="ECO:0000259" key="4">
    <source>
        <dbReference type="Pfam" id="PF00561"/>
    </source>
</evidence>
<evidence type="ECO:0000313" key="5">
    <source>
        <dbReference type="EMBL" id="KAK6939786.1"/>
    </source>
</evidence>
<keyword evidence="6" id="KW-1185">Reference proteome</keyword>
<dbReference type="GO" id="GO:0004177">
    <property type="term" value="F:aminopeptidase activity"/>
    <property type="evidence" value="ECO:0007669"/>
    <property type="project" value="UniProtKB-KW"/>
</dbReference>
<dbReference type="GO" id="GO:0034338">
    <property type="term" value="F:short-chain carboxylesterase activity"/>
    <property type="evidence" value="ECO:0007669"/>
    <property type="project" value="TreeGrafter"/>
</dbReference>
<comment type="similarity">
    <text evidence="1">Belongs to the AB hydrolase superfamily. AB hydrolase 4 family.</text>
</comment>
<dbReference type="AlphaFoldDB" id="A0AAN8W135"/>
<evidence type="ECO:0000256" key="3">
    <source>
        <dbReference type="SAM" id="Phobius"/>
    </source>
</evidence>